<gene>
    <name evidence="3" type="ORF">NCGR_LOCUS45633</name>
</gene>
<comment type="caution">
    <text evidence="3">The sequence shown here is derived from an EMBL/GenBank/DDBJ whole genome shotgun (WGS) entry which is preliminary data.</text>
</comment>
<evidence type="ECO:0000256" key="1">
    <source>
        <dbReference type="SAM" id="MobiDB-lite"/>
    </source>
</evidence>
<evidence type="ECO:0000313" key="4">
    <source>
        <dbReference type="Proteomes" id="UP000604825"/>
    </source>
</evidence>
<accession>A0A811R029</accession>
<feature type="domain" description="hAT-like transposase RNase-H fold" evidence="2">
    <location>
        <begin position="1"/>
        <end position="65"/>
    </location>
</feature>
<dbReference type="PANTHER" id="PTHR23272">
    <property type="entry name" value="BED FINGER-RELATED"/>
    <property type="match status" value="1"/>
</dbReference>
<dbReference type="EMBL" id="CAJGYO010000012">
    <property type="protein sequence ID" value="CAD6262262.1"/>
    <property type="molecule type" value="Genomic_DNA"/>
</dbReference>
<dbReference type="Proteomes" id="UP000604825">
    <property type="component" value="Unassembled WGS sequence"/>
</dbReference>
<proteinExistence type="predicted"/>
<dbReference type="AlphaFoldDB" id="A0A811R029"/>
<dbReference type="Pfam" id="PF14372">
    <property type="entry name" value="hAT-like_RNase-H"/>
    <property type="match status" value="1"/>
</dbReference>
<dbReference type="InterPro" id="IPR025525">
    <property type="entry name" value="hAT-like_transposase_RNase-H"/>
</dbReference>
<protein>
    <recommendedName>
        <fullName evidence="2">hAT-like transposase RNase-H fold domain-containing protein</fullName>
    </recommendedName>
</protein>
<reference evidence="3" key="1">
    <citation type="submission" date="2020-10" db="EMBL/GenBank/DDBJ databases">
        <authorList>
            <person name="Han B."/>
            <person name="Lu T."/>
            <person name="Zhao Q."/>
            <person name="Huang X."/>
            <person name="Zhao Y."/>
        </authorList>
    </citation>
    <scope>NUCLEOTIDE SEQUENCE</scope>
</reference>
<dbReference type="PANTHER" id="PTHR23272:SF187">
    <property type="entry name" value="AC9 TRANSPOSASE-RELATED"/>
    <property type="match status" value="1"/>
</dbReference>
<keyword evidence="4" id="KW-1185">Reference proteome</keyword>
<feature type="region of interest" description="Disordered" evidence="1">
    <location>
        <begin position="69"/>
        <end position="91"/>
    </location>
</feature>
<feature type="compositionally biased region" description="Polar residues" evidence="1">
    <location>
        <begin position="69"/>
        <end position="82"/>
    </location>
</feature>
<evidence type="ECO:0000259" key="2">
    <source>
        <dbReference type="Pfam" id="PF14372"/>
    </source>
</evidence>
<organism evidence="3 4">
    <name type="scientific">Miscanthus lutarioriparius</name>
    <dbReference type="NCBI Taxonomy" id="422564"/>
    <lineage>
        <taxon>Eukaryota</taxon>
        <taxon>Viridiplantae</taxon>
        <taxon>Streptophyta</taxon>
        <taxon>Embryophyta</taxon>
        <taxon>Tracheophyta</taxon>
        <taxon>Spermatophyta</taxon>
        <taxon>Magnoliopsida</taxon>
        <taxon>Liliopsida</taxon>
        <taxon>Poales</taxon>
        <taxon>Poaceae</taxon>
        <taxon>PACMAD clade</taxon>
        <taxon>Panicoideae</taxon>
        <taxon>Andropogonodae</taxon>
        <taxon>Andropogoneae</taxon>
        <taxon>Saccharinae</taxon>
        <taxon>Miscanthus</taxon>
    </lineage>
</organism>
<sequence>MAIAMSEKFEKYWTCSGMSLVVACFLDPRCKKKLLECYMRKFYGDYYQVHLDEFLTVVKNLYQFYASSSSENKSDVNQNEHLSPTDPLAKNRDDELDSLLYDDHGLDSRDTNELDKCMAEPLLKQNPFDILSY</sequence>
<name>A0A811R029_9POAL</name>
<evidence type="ECO:0000313" key="3">
    <source>
        <dbReference type="EMBL" id="CAD6262262.1"/>
    </source>
</evidence>
<dbReference type="GO" id="GO:0003677">
    <property type="term" value="F:DNA binding"/>
    <property type="evidence" value="ECO:0007669"/>
    <property type="project" value="InterPro"/>
</dbReference>